<feature type="compositionally biased region" description="Polar residues" evidence="2">
    <location>
        <begin position="1220"/>
        <end position="1237"/>
    </location>
</feature>
<protein>
    <recommendedName>
        <fullName evidence="6">Peptidase S8/S53 domain-containing protein</fullName>
    </recommendedName>
</protein>
<evidence type="ECO:0000256" key="3">
    <source>
        <dbReference type="SAM" id="SignalP"/>
    </source>
</evidence>
<feature type="active site" description="Charge relay system" evidence="1">
    <location>
        <position position="816"/>
    </location>
</feature>
<feature type="signal peptide" evidence="3">
    <location>
        <begin position="1"/>
        <end position="17"/>
    </location>
</feature>
<feature type="compositionally biased region" description="Polar residues" evidence="2">
    <location>
        <begin position="249"/>
        <end position="273"/>
    </location>
</feature>
<dbReference type="InterPro" id="IPR036852">
    <property type="entry name" value="Peptidase_S8/S53_dom_sf"/>
</dbReference>
<feature type="region of interest" description="Disordered" evidence="2">
    <location>
        <begin position="532"/>
        <end position="592"/>
    </location>
</feature>
<feature type="compositionally biased region" description="Pro residues" evidence="2">
    <location>
        <begin position="1175"/>
        <end position="1195"/>
    </location>
</feature>
<gene>
    <name evidence="4" type="ORF">JI435_056040</name>
</gene>
<dbReference type="CDD" id="cd00306">
    <property type="entry name" value="Peptidases_S8_S53"/>
    <property type="match status" value="1"/>
</dbReference>
<keyword evidence="1" id="KW-0378">Hydrolase</keyword>
<feature type="region of interest" description="Disordered" evidence="2">
    <location>
        <begin position="1102"/>
        <end position="1127"/>
    </location>
</feature>
<dbReference type="SUPFAM" id="SSF52743">
    <property type="entry name" value="Subtilisin-like"/>
    <property type="match status" value="1"/>
</dbReference>
<feature type="region of interest" description="Disordered" evidence="2">
    <location>
        <begin position="348"/>
        <end position="383"/>
    </location>
</feature>
<dbReference type="Proteomes" id="UP000663193">
    <property type="component" value="Chromosome 6"/>
</dbReference>
<dbReference type="Gene3D" id="3.40.50.200">
    <property type="entry name" value="Peptidase S8/S53 domain"/>
    <property type="match status" value="1"/>
</dbReference>
<feature type="compositionally biased region" description="Polar residues" evidence="2">
    <location>
        <begin position="545"/>
        <end position="567"/>
    </location>
</feature>
<keyword evidence="3" id="KW-0732">Signal</keyword>
<feature type="region of interest" description="Disordered" evidence="2">
    <location>
        <begin position="78"/>
        <end position="151"/>
    </location>
</feature>
<feature type="active site" description="Charge relay system" evidence="1">
    <location>
        <position position="759"/>
    </location>
</feature>
<feature type="region of interest" description="Disordered" evidence="2">
    <location>
        <begin position="1148"/>
        <end position="1244"/>
    </location>
</feature>
<dbReference type="PROSITE" id="PS51892">
    <property type="entry name" value="SUBTILASE"/>
    <property type="match status" value="1"/>
</dbReference>
<dbReference type="PRINTS" id="PR00723">
    <property type="entry name" value="SUBTILISIN"/>
</dbReference>
<feature type="region of interest" description="Disordered" evidence="2">
    <location>
        <begin position="172"/>
        <end position="217"/>
    </location>
</feature>
<dbReference type="AlphaFoldDB" id="A0A7U2F067"/>
<feature type="compositionally biased region" description="Low complexity" evidence="2">
    <location>
        <begin position="99"/>
        <end position="116"/>
    </location>
</feature>
<feature type="compositionally biased region" description="Polar residues" evidence="2">
    <location>
        <begin position="1200"/>
        <end position="1211"/>
    </location>
</feature>
<dbReference type="EMBL" id="CP069028">
    <property type="protein sequence ID" value="QRC95962.1"/>
    <property type="molecule type" value="Genomic_DNA"/>
</dbReference>
<accession>A0A7U2F067</accession>
<keyword evidence="1" id="KW-0720">Serine protease</keyword>
<dbReference type="OrthoDB" id="3797974at2759"/>
<evidence type="ECO:0000256" key="2">
    <source>
        <dbReference type="SAM" id="MobiDB-lite"/>
    </source>
</evidence>
<evidence type="ECO:0000313" key="5">
    <source>
        <dbReference type="Proteomes" id="UP000663193"/>
    </source>
</evidence>
<feature type="region of interest" description="Disordered" evidence="2">
    <location>
        <begin position="242"/>
        <end position="287"/>
    </location>
</feature>
<dbReference type="GO" id="GO:0004252">
    <property type="term" value="F:serine-type endopeptidase activity"/>
    <property type="evidence" value="ECO:0007669"/>
    <property type="project" value="UniProtKB-UniRule"/>
</dbReference>
<evidence type="ECO:0000313" key="4">
    <source>
        <dbReference type="EMBL" id="QRC95962.1"/>
    </source>
</evidence>
<feature type="compositionally biased region" description="Low complexity" evidence="2">
    <location>
        <begin position="363"/>
        <end position="378"/>
    </location>
</feature>
<dbReference type="GO" id="GO:0006508">
    <property type="term" value="P:proteolysis"/>
    <property type="evidence" value="ECO:0007669"/>
    <property type="project" value="UniProtKB-KW"/>
</dbReference>
<feature type="compositionally biased region" description="Low complexity" evidence="2">
    <location>
        <begin position="1148"/>
        <end position="1174"/>
    </location>
</feature>
<reference evidence="5" key="1">
    <citation type="journal article" date="2021" name="BMC Genomics">
        <title>Chromosome-level genome assembly and manually-curated proteome of model necrotroph Parastagonospora nodorum Sn15 reveals a genome-wide trove of candidate effector homologs, and redundancy of virulence-related functions within an accessory chromosome.</title>
        <authorList>
            <person name="Bertazzoni S."/>
            <person name="Jones D.A.B."/>
            <person name="Phan H.T."/>
            <person name="Tan K.-C."/>
            <person name="Hane J.K."/>
        </authorList>
    </citation>
    <scope>NUCLEOTIDE SEQUENCE [LARGE SCALE GENOMIC DNA]</scope>
    <source>
        <strain evidence="5">SN15 / ATCC MYA-4574 / FGSC 10173)</strain>
    </source>
</reference>
<keyword evidence="5" id="KW-1185">Reference proteome</keyword>
<evidence type="ECO:0000256" key="1">
    <source>
        <dbReference type="PROSITE-ProRule" id="PRU01240"/>
    </source>
</evidence>
<organism evidence="4 5">
    <name type="scientific">Phaeosphaeria nodorum (strain SN15 / ATCC MYA-4574 / FGSC 10173)</name>
    <name type="common">Glume blotch fungus</name>
    <name type="synonym">Parastagonospora nodorum</name>
    <dbReference type="NCBI Taxonomy" id="321614"/>
    <lineage>
        <taxon>Eukaryota</taxon>
        <taxon>Fungi</taxon>
        <taxon>Dikarya</taxon>
        <taxon>Ascomycota</taxon>
        <taxon>Pezizomycotina</taxon>
        <taxon>Dothideomycetes</taxon>
        <taxon>Pleosporomycetidae</taxon>
        <taxon>Pleosporales</taxon>
        <taxon>Pleosporineae</taxon>
        <taxon>Phaeosphaeriaceae</taxon>
        <taxon>Parastagonospora</taxon>
    </lineage>
</organism>
<feature type="compositionally biased region" description="Low complexity" evidence="2">
    <location>
        <begin position="131"/>
        <end position="151"/>
    </location>
</feature>
<comment type="similarity">
    <text evidence="1">Belongs to the peptidase S8 family.</text>
</comment>
<keyword evidence="1" id="KW-0645">Protease</keyword>
<feature type="active site" description="Charge relay system" evidence="1">
    <location>
        <position position="1010"/>
    </location>
</feature>
<proteinExistence type="inferred from homology"/>
<feature type="compositionally biased region" description="Low complexity" evidence="2">
    <location>
        <begin position="179"/>
        <end position="211"/>
    </location>
</feature>
<dbReference type="InterPro" id="IPR015500">
    <property type="entry name" value="Peptidase_S8_subtilisin-rel"/>
</dbReference>
<name>A0A7U2F067_PHANO</name>
<sequence length="1244" mass="129742">MCFTAALLPTCRISVIAVPLTLQSLRRSTVVQPFETSRRISFVCQSSNRVKLATAPQADCSLIVAREGFKDRRANVPADISWPVPSNTPPSSYPTLGTASGHSSSSVAAEPSQSTSQAQYPSVPFPIPLNSTTGTPGPTASSLSSNPSTLSSSFTPGYSSSIILPVINSTSTLPPPSSNGPANTASTPISSALSLSPSPSNSPTNTTSTSTGKSDPVASNSVVVITVTPSVGPPIVVTTTVIPPISSPAQNPTSVGTSGASQPYSSGSGLSNMPTPTPQPSQAPAAGNESQVLFPALSAVDVTIDGKTYHLPQSDERPVEIMLQDGSLAQLLATQVVMRGQTLPIPSDLSKPITVGGQTIQAQPGQSTTPDTSSPDGSDNGGGGLFGFLGKVGGAAGSVAKDIGNAASGAASFASGAAGGAEVAAASLSGTFSGAANSANGVVSSLNGIQQSFPADGLSKSGMEVFNKAQNAGRSSANWMQSLGTMLQGFDSLKPEVQQKVRSNMADYSKPGGQLAQAASALKALEDFPWEQEAPRTEAPKTDLPSATATPKASESARASQSATTQNSKAETTASTKTSSTSSSSSSAIPNATGKPLEYSIITKVGTPKDVFERFVHELDNGVGHSIYTPYSQIYKTLLNQTEAEDLKAKYDFLVVVYNDASVTDQADVGEKELFHAIPRRRNASLNPTAYSRKSLEKTNPLGQPRLFARDIVQHPNAPYWKKMISSPWKAPPLPPTSDDPPYAADDSGGRGTTIYVLDDGFDLSQPNLAADGRLVEHFIVPNAAAFTNEYMENVRRFGRPEAYMVPEQIRGVLGHGTKMATIAGGKLDGISPNANLYLVKIMGQWNAGTSSTAQEKPGRIQPAALRVAFDEVRRHVEARRSVDPNTKSVINMSWGVQLLINDQTKKPFGAGAEIEALFPDFQGWCESLKIPMVLAAGNDPTRYLHEQVPQKFGTPDNGIITIGGVEPDGTYYENTTPKHAGDAGSMSAYAPARDVRVPSDGIDYHTGTSQAAAITSGMIAYLFAAPGVGMITHPDIPKPDEHMKKFVVGHAWSRVSLDRRGGVLDLNVIYNLARGDTQHQDNPCAIQWGDNPVKRAESVSACSSSRSATSSVRMATSSISTRSSSIVTLSSMSNSSMILTTSSFSMAMTSSTTPSSSAPLSSPSTSSSSQSPSPLAPNPPSPSPAPPPSTPAPMPAQSRSRNPQFVNTDAPNPGLGAQPSPTSYSSYKTLNCSPQQLARGGCS</sequence>
<feature type="compositionally biased region" description="Low complexity" evidence="2">
    <location>
        <begin position="568"/>
        <end position="588"/>
    </location>
</feature>
<feature type="chain" id="PRO_5031228940" description="Peptidase S8/S53 domain-containing protein" evidence="3">
    <location>
        <begin position="18"/>
        <end position="1244"/>
    </location>
</feature>
<evidence type="ECO:0008006" key="6">
    <source>
        <dbReference type="Google" id="ProtNLM"/>
    </source>
</evidence>
<dbReference type="VEuPathDB" id="FungiDB:JI435_056040"/>